<evidence type="ECO:0000256" key="17">
    <source>
        <dbReference type="HAMAP-Rule" id="MF_02089"/>
    </source>
</evidence>
<evidence type="ECO:0000256" key="9">
    <source>
        <dbReference type="ARBA" id="ARBA00022785"/>
    </source>
</evidence>
<keyword evidence="7 17" id="KW-0819">tRNA processing</keyword>
<evidence type="ECO:0000256" key="7">
    <source>
        <dbReference type="ARBA" id="ARBA00022694"/>
    </source>
</evidence>
<dbReference type="OrthoDB" id="9801033at2"/>
<dbReference type="PANTHER" id="PTHR36701:SF1">
    <property type="entry name" value="EPOXYQUEUOSINE REDUCTASE QUEH"/>
    <property type="match status" value="1"/>
</dbReference>
<evidence type="ECO:0000256" key="2">
    <source>
        <dbReference type="ARBA" id="ARBA00004691"/>
    </source>
</evidence>
<comment type="similarity">
    <text evidence="3 17">Belongs to the QueH family.</text>
</comment>
<proteinExistence type="inferred from homology"/>
<evidence type="ECO:0000256" key="13">
    <source>
        <dbReference type="ARBA" id="ARBA00023157"/>
    </source>
</evidence>
<comment type="pathway">
    <text evidence="2 17">tRNA modification; tRNA-queuosine biosynthesis.</text>
</comment>
<keyword evidence="11 17" id="KW-0408">Iron</keyword>
<dbReference type="KEGG" id="ttk:TST_0310"/>
<name>A0A0S3QS03_THET7</name>
<feature type="disulfide bond" description="Redox-active" evidence="17">
    <location>
        <begin position="164"/>
        <end position="166"/>
    </location>
</feature>
<organism evidence="18 19">
    <name type="scientific">Thermosulfidibacter takaii (strain DSM 17441 / JCM 13301 / NBRC 103674 / ABI70S6)</name>
    <dbReference type="NCBI Taxonomy" id="1298851"/>
    <lineage>
        <taxon>Bacteria</taxon>
        <taxon>Pseudomonadati</taxon>
        <taxon>Thermosulfidibacterota</taxon>
        <taxon>Thermosulfidibacteria</taxon>
        <taxon>Thermosulfidibacterales</taxon>
        <taxon>Thermosulfidibacteraceae</taxon>
    </lineage>
</organism>
<feature type="binding site" evidence="17">
    <location>
        <position position="87"/>
    </location>
    <ligand>
        <name>[4Fe-4S] cluster</name>
        <dbReference type="ChEBI" id="CHEBI:49883"/>
    </ligand>
</feature>
<evidence type="ECO:0000256" key="15">
    <source>
        <dbReference type="ARBA" id="ARBA00031446"/>
    </source>
</evidence>
<evidence type="ECO:0000256" key="11">
    <source>
        <dbReference type="ARBA" id="ARBA00023004"/>
    </source>
</evidence>
<keyword evidence="19" id="KW-1185">Reference proteome</keyword>
<sequence>MARVLIHACCANCLLYPLQVLRESFNDVFVFWYNPNIHPYTEYTKRLEAMEQLEKAYNLKVIYNMRYDIKDWIQMVAFREDRRCMLCYHDRLKMTAAVAKKGNFDYFTSTLLYSKHQKHELIREIGESVGKEKGVKFFYYDFREGWKEGIQKSLSLKLYRQQYCGCIYSEQERFKPKR</sequence>
<evidence type="ECO:0000256" key="14">
    <source>
        <dbReference type="ARBA" id="ARBA00023284"/>
    </source>
</evidence>
<protein>
    <recommendedName>
        <fullName evidence="5 17">Epoxyqueuosine reductase QueH</fullName>
        <ecNumber evidence="4 17">1.17.99.6</ecNumber>
    </recommendedName>
    <alternativeName>
        <fullName evidence="15 17">Queuosine biosynthesis protein QueH</fullName>
    </alternativeName>
</protein>
<evidence type="ECO:0000256" key="1">
    <source>
        <dbReference type="ARBA" id="ARBA00002268"/>
    </source>
</evidence>
<evidence type="ECO:0000313" key="18">
    <source>
        <dbReference type="EMBL" id="BAT71118.1"/>
    </source>
</evidence>
<dbReference type="AlphaFoldDB" id="A0A0S3QS03"/>
<dbReference type="GO" id="GO:0051539">
    <property type="term" value="F:4 iron, 4 sulfur cluster binding"/>
    <property type="evidence" value="ECO:0007669"/>
    <property type="project" value="UniProtKB-UniRule"/>
</dbReference>
<feature type="binding site" evidence="17">
    <location>
        <position position="9"/>
    </location>
    <ligand>
        <name>[4Fe-4S] cluster</name>
        <dbReference type="ChEBI" id="CHEBI:49883"/>
    </ligand>
</feature>
<keyword evidence="12 17" id="KW-0411">Iron-sulfur</keyword>
<evidence type="ECO:0000256" key="6">
    <source>
        <dbReference type="ARBA" id="ARBA00022485"/>
    </source>
</evidence>
<evidence type="ECO:0000256" key="5">
    <source>
        <dbReference type="ARBA" id="ARBA00016895"/>
    </source>
</evidence>
<evidence type="ECO:0000256" key="10">
    <source>
        <dbReference type="ARBA" id="ARBA00023002"/>
    </source>
</evidence>
<comment type="catalytic activity">
    <reaction evidence="16 17">
        <text>epoxyqueuosine(34) in tRNA + AH2 = queuosine(34) in tRNA + A + H2O</text>
        <dbReference type="Rhea" id="RHEA:32159"/>
        <dbReference type="Rhea" id="RHEA-COMP:18571"/>
        <dbReference type="Rhea" id="RHEA-COMP:18582"/>
        <dbReference type="ChEBI" id="CHEBI:13193"/>
        <dbReference type="ChEBI" id="CHEBI:15377"/>
        <dbReference type="ChEBI" id="CHEBI:17499"/>
        <dbReference type="ChEBI" id="CHEBI:194431"/>
        <dbReference type="ChEBI" id="CHEBI:194443"/>
        <dbReference type="EC" id="1.17.99.6"/>
    </reaction>
</comment>
<dbReference type="Pfam" id="PF02677">
    <property type="entry name" value="QueH"/>
    <property type="match status" value="1"/>
</dbReference>
<dbReference type="GO" id="GO:0008616">
    <property type="term" value="P:tRNA queuosine(34) biosynthetic process"/>
    <property type="evidence" value="ECO:0007669"/>
    <property type="project" value="UniProtKB-UniRule"/>
</dbReference>
<evidence type="ECO:0000256" key="3">
    <source>
        <dbReference type="ARBA" id="ARBA00008207"/>
    </source>
</evidence>
<dbReference type="PANTHER" id="PTHR36701">
    <property type="entry name" value="EPOXYQUEUOSINE REDUCTASE QUEH"/>
    <property type="match status" value="1"/>
</dbReference>
<dbReference type="GO" id="GO:0046872">
    <property type="term" value="F:metal ion binding"/>
    <property type="evidence" value="ECO:0007669"/>
    <property type="project" value="UniProtKB-KW"/>
</dbReference>
<feature type="binding site" evidence="17">
    <location>
        <position position="84"/>
    </location>
    <ligand>
        <name>[4Fe-4S] cluster</name>
        <dbReference type="ChEBI" id="CHEBI:49883"/>
    </ligand>
</feature>
<dbReference type="GO" id="GO:0052693">
    <property type="term" value="F:epoxyqueuosine reductase activity"/>
    <property type="evidence" value="ECO:0007669"/>
    <property type="project" value="UniProtKB-UniRule"/>
</dbReference>
<dbReference type="HAMAP" id="MF_02089">
    <property type="entry name" value="QueH"/>
    <property type="match status" value="1"/>
</dbReference>
<gene>
    <name evidence="17" type="primary">queH</name>
    <name evidence="18" type="ORF">TST_0310</name>
</gene>
<keyword evidence="6 17" id="KW-0004">4Fe-4S</keyword>
<dbReference type="Proteomes" id="UP000063234">
    <property type="component" value="Chromosome"/>
</dbReference>
<feature type="binding site" evidence="17">
    <location>
        <position position="10"/>
    </location>
    <ligand>
        <name>[4Fe-4S] cluster</name>
        <dbReference type="ChEBI" id="CHEBI:49883"/>
    </ligand>
</feature>
<evidence type="ECO:0000256" key="12">
    <source>
        <dbReference type="ARBA" id="ARBA00023014"/>
    </source>
</evidence>
<keyword evidence="8 17" id="KW-0479">Metal-binding</keyword>
<dbReference type="STRING" id="1298851.TST_0310"/>
<evidence type="ECO:0000256" key="8">
    <source>
        <dbReference type="ARBA" id="ARBA00022723"/>
    </source>
</evidence>
<dbReference type="UniPathway" id="UPA00392"/>
<dbReference type="EC" id="1.17.99.6" evidence="4 17"/>
<evidence type="ECO:0000256" key="4">
    <source>
        <dbReference type="ARBA" id="ARBA00012622"/>
    </source>
</evidence>
<dbReference type="EMBL" id="AP013035">
    <property type="protein sequence ID" value="BAT71118.1"/>
    <property type="molecule type" value="Genomic_DNA"/>
</dbReference>
<dbReference type="InterPro" id="IPR003828">
    <property type="entry name" value="QueH"/>
</dbReference>
<comment type="function">
    <text evidence="1 17">Catalyzes the conversion of epoxyqueuosine (oQ) to queuosine (Q), which is a hypermodified base found in the wobble positions of tRNA(Asp), tRNA(Asn), tRNA(His) and tRNA(Tyr).</text>
</comment>
<keyword evidence="13 17" id="KW-1015">Disulfide bond</keyword>
<evidence type="ECO:0000313" key="19">
    <source>
        <dbReference type="Proteomes" id="UP000063234"/>
    </source>
</evidence>
<evidence type="ECO:0000256" key="16">
    <source>
        <dbReference type="ARBA" id="ARBA00047415"/>
    </source>
</evidence>
<keyword evidence="9 17" id="KW-0671">Queuosine biosynthesis</keyword>
<keyword evidence="10 17" id="KW-0560">Oxidoreductase</keyword>
<accession>A0A0S3QS03</accession>
<dbReference type="RefSeq" id="WP_068549028.1">
    <property type="nucleotide sequence ID" value="NZ_AP013035.1"/>
</dbReference>
<reference evidence="19" key="1">
    <citation type="journal article" date="2018" name="Science">
        <title>A primordial and reversible TCA cycle in a facultatively chemolithoautotrophic thermophile.</title>
        <authorList>
            <person name="Nunoura T."/>
            <person name="Chikaraishi Y."/>
            <person name="Izaki R."/>
            <person name="Suwa T."/>
            <person name="Sato T."/>
            <person name="Harada T."/>
            <person name="Mori K."/>
            <person name="Kato Y."/>
            <person name="Miyazaki M."/>
            <person name="Shimamura S."/>
            <person name="Yanagawa K."/>
            <person name="Shuto A."/>
            <person name="Ohkouchi N."/>
            <person name="Fujita N."/>
            <person name="Takaki Y."/>
            <person name="Atomi H."/>
            <person name="Takai K."/>
        </authorList>
    </citation>
    <scope>NUCLEOTIDE SEQUENCE [LARGE SCALE GENOMIC DNA]</scope>
    <source>
        <strain evidence="19">DSM 17441 / JCM 13301 / NBRC 103674 / ABI70S6</strain>
    </source>
</reference>
<keyword evidence="14 17" id="KW-0676">Redox-active center</keyword>